<gene>
    <name evidence="2" type="ORF">BU23DRAFT_566944</name>
</gene>
<accession>A0A6A5VGE2</accession>
<evidence type="ECO:0000313" key="3">
    <source>
        <dbReference type="Proteomes" id="UP000800036"/>
    </source>
</evidence>
<feature type="compositionally biased region" description="Low complexity" evidence="1">
    <location>
        <begin position="18"/>
        <end position="36"/>
    </location>
</feature>
<dbReference type="AlphaFoldDB" id="A0A6A5VGE2"/>
<evidence type="ECO:0000256" key="1">
    <source>
        <dbReference type="SAM" id="MobiDB-lite"/>
    </source>
</evidence>
<protein>
    <submittedName>
        <fullName evidence="2">Uncharacterized protein</fullName>
    </submittedName>
</protein>
<organism evidence="2 3">
    <name type="scientific">Bimuria novae-zelandiae CBS 107.79</name>
    <dbReference type="NCBI Taxonomy" id="1447943"/>
    <lineage>
        <taxon>Eukaryota</taxon>
        <taxon>Fungi</taxon>
        <taxon>Dikarya</taxon>
        <taxon>Ascomycota</taxon>
        <taxon>Pezizomycotina</taxon>
        <taxon>Dothideomycetes</taxon>
        <taxon>Pleosporomycetidae</taxon>
        <taxon>Pleosporales</taxon>
        <taxon>Massarineae</taxon>
        <taxon>Didymosphaeriaceae</taxon>
        <taxon>Bimuria</taxon>
    </lineage>
</organism>
<keyword evidence="3" id="KW-1185">Reference proteome</keyword>
<dbReference type="EMBL" id="ML976672">
    <property type="protein sequence ID" value="KAF1974942.1"/>
    <property type="molecule type" value="Genomic_DNA"/>
</dbReference>
<feature type="region of interest" description="Disordered" evidence="1">
    <location>
        <begin position="1"/>
        <end position="38"/>
    </location>
</feature>
<reference evidence="2" key="1">
    <citation type="journal article" date="2020" name="Stud. Mycol.">
        <title>101 Dothideomycetes genomes: a test case for predicting lifestyles and emergence of pathogens.</title>
        <authorList>
            <person name="Haridas S."/>
            <person name="Albert R."/>
            <person name="Binder M."/>
            <person name="Bloem J."/>
            <person name="Labutti K."/>
            <person name="Salamov A."/>
            <person name="Andreopoulos B."/>
            <person name="Baker S."/>
            <person name="Barry K."/>
            <person name="Bills G."/>
            <person name="Bluhm B."/>
            <person name="Cannon C."/>
            <person name="Castanera R."/>
            <person name="Culley D."/>
            <person name="Daum C."/>
            <person name="Ezra D."/>
            <person name="Gonzalez J."/>
            <person name="Henrissat B."/>
            <person name="Kuo A."/>
            <person name="Liang C."/>
            <person name="Lipzen A."/>
            <person name="Lutzoni F."/>
            <person name="Magnuson J."/>
            <person name="Mondo S."/>
            <person name="Nolan M."/>
            <person name="Ohm R."/>
            <person name="Pangilinan J."/>
            <person name="Park H.-J."/>
            <person name="Ramirez L."/>
            <person name="Alfaro M."/>
            <person name="Sun H."/>
            <person name="Tritt A."/>
            <person name="Yoshinaga Y."/>
            <person name="Zwiers L.-H."/>
            <person name="Turgeon B."/>
            <person name="Goodwin S."/>
            <person name="Spatafora J."/>
            <person name="Crous P."/>
            <person name="Grigoriev I."/>
        </authorList>
    </citation>
    <scope>NUCLEOTIDE SEQUENCE</scope>
    <source>
        <strain evidence="2">CBS 107.79</strain>
    </source>
</reference>
<sequence>MEQFQQPKEPAAIPYGVSMAPSTHSSESTSSTTTGPPSIPSILVQNSALLRLPGELRNKTYAKILGTSLNGATLLREALAVASVSRQVRSEFWSFFLGRAVFTQDFRTYQSDGFLEMFFPTTDREVMQEYLGNLKFTLEFRGASYTNSITAPANGATIDLRPLIQLLRSSPSVSFALDKKTRWVCRRRDLEAFIKYARTADTWAVTPLLTSLALRLREAQMGDSWDAPMFWVIDVGLKRDLQYVYEQMGLLAYLEQHSFEGREGITFHLIWDKEEVKISAKKSWVAKVKGYIGKGLRKLVIGPCVPKEK</sequence>
<dbReference type="Proteomes" id="UP000800036">
    <property type="component" value="Unassembled WGS sequence"/>
</dbReference>
<name>A0A6A5VGE2_9PLEO</name>
<proteinExistence type="predicted"/>
<evidence type="ECO:0000313" key="2">
    <source>
        <dbReference type="EMBL" id="KAF1974942.1"/>
    </source>
</evidence>
<dbReference type="OrthoDB" id="4133832at2759"/>